<evidence type="ECO:0000313" key="2">
    <source>
        <dbReference type="EMBL" id="ATR79560.1"/>
    </source>
</evidence>
<reference evidence="2" key="3">
    <citation type="journal article" date="2018" name="Misainmurhag Hoiji">
        <title>Complete genome sequence of multidrug-resistant Moraxella osloensis NP7 with multiple plasmids isolated from human skin.</title>
        <authorList>
            <person name="Ganzorig M."/>
            <person name="Lim J.Y."/>
            <person name="Hwang I."/>
            <person name="Lee K."/>
        </authorList>
    </citation>
    <scope>NUCLEOTIDE SEQUENCE</scope>
    <source>
        <strain evidence="2">NP7</strain>
        <plasmid evidence="2">pNP7-1</plasmid>
    </source>
</reference>
<dbReference type="RefSeq" id="WP_100270932.1">
    <property type="nucleotide sequence ID" value="NZ_CP024444.1"/>
</dbReference>
<evidence type="ECO:0000313" key="4">
    <source>
        <dbReference type="Proteomes" id="UP000229340"/>
    </source>
</evidence>
<geneLocation type="plasmid" evidence="2">
    <name>pNP7-1</name>
</geneLocation>
<name>A0A2D2LX61_FAUOS</name>
<feature type="compositionally biased region" description="Basic and acidic residues" evidence="1">
    <location>
        <begin position="1"/>
        <end position="11"/>
    </location>
</feature>
<sequence length="77" mass="8785">MTSQVEHDQNTHHAPISPKEEARRRKNWQFVCNSSGFEGYDMGSAADNWMEGYFKGQRSLQDTIVGLRRIGRGQSPT</sequence>
<dbReference type="InterPro" id="IPR033788">
    <property type="entry name" value="VbhA-like"/>
</dbReference>
<reference evidence="3" key="4">
    <citation type="submission" date="2019-04" db="EMBL/GenBank/DDBJ databases">
        <title>Moraxella osloensis CCUG 73412, isolated from corneal scrapings as causative agent of keratitis.</title>
        <authorList>
            <person name="Connolly G."/>
            <person name="Jaen-Luchoro D."/>
            <person name="Pinyeiro-Iglesias B."/>
            <person name="Curry A."/>
            <person name="Knowles S."/>
            <person name="Moore E.R.B."/>
        </authorList>
    </citation>
    <scope>NUCLEOTIDE SEQUENCE</scope>
    <source>
        <strain evidence="3">CCUG 73412</strain>
    </source>
</reference>
<reference evidence="2" key="2">
    <citation type="journal article" date="2018" name="Genome Announc.">
        <title>Complete Genome Sequences of Three Moraxella osloensis Strains Isolated from Human Skin.</title>
        <authorList>
            <person name="Lim J.Y."/>
            <person name="Hwang I."/>
            <person name="Ganzorig M."/>
            <person name="Huang S.L."/>
            <person name="Cho G.S."/>
            <person name="Franz C.M.A.P."/>
            <person name="Lee K."/>
        </authorList>
    </citation>
    <scope>NUCLEOTIDE SEQUENCE</scope>
    <source>
        <strain evidence="2">NP7</strain>
        <plasmid evidence="2">pNP7-1</plasmid>
    </source>
</reference>
<accession>A0A2D2LX61</accession>
<geneLocation type="plasmid" evidence="4">
    <name>pnp7-1</name>
</geneLocation>
<proteinExistence type="predicted"/>
<dbReference type="EMBL" id="CP024444">
    <property type="protein sequence ID" value="ATR79560.1"/>
    <property type="molecule type" value="Genomic_DNA"/>
</dbReference>
<dbReference type="AlphaFoldDB" id="A0A2D2LX61"/>
<evidence type="ECO:0000256" key="1">
    <source>
        <dbReference type="SAM" id="MobiDB-lite"/>
    </source>
</evidence>
<protein>
    <recommendedName>
        <fullName evidence="5">Antitoxin VbhA domain-containing protein</fullName>
    </recommendedName>
</protein>
<keyword evidence="2" id="KW-0614">Plasmid</keyword>
<evidence type="ECO:0008006" key="5">
    <source>
        <dbReference type="Google" id="ProtNLM"/>
    </source>
</evidence>
<feature type="region of interest" description="Disordered" evidence="1">
    <location>
        <begin position="1"/>
        <end position="25"/>
    </location>
</feature>
<dbReference type="CDD" id="cd11586">
    <property type="entry name" value="VbhA_like"/>
    <property type="match status" value="1"/>
</dbReference>
<dbReference type="Proteomes" id="UP000229340">
    <property type="component" value="Plasmid pNP7-1"/>
</dbReference>
<evidence type="ECO:0000313" key="3">
    <source>
        <dbReference type="EMBL" id="MDI4510324.1"/>
    </source>
</evidence>
<reference evidence="4" key="1">
    <citation type="submission" date="2017-10" db="EMBL/GenBank/DDBJ databases">
        <title>Complete genome sequence of Moraxella osloensis NP7 isolated from human skin.</title>
        <authorList>
            <person name="Lee K."/>
            <person name="Lim J.Y."/>
            <person name="Hwang I."/>
        </authorList>
    </citation>
    <scope>NUCLEOTIDE SEQUENCE [LARGE SCALE GENOMIC DNA]</scope>
    <source>
        <strain evidence="4">NP7</strain>
        <plasmid evidence="4">pnp7-1</plasmid>
    </source>
</reference>
<organism evidence="2 4">
    <name type="scientific">Faucicola osloensis</name>
    <name type="common">Moraxella osloensis</name>
    <dbReference type="NCBI Taxonomy" id="34062"/>
    <lineage>
        <taxon>Bacteria</taxon>
        <taxon>Pseudomonadati</taxon>
        <taxon>Pseudomonadota</taxon>
        <taxon>Gammaproteobacteria</taxon>
        <taxon>Moraxellales</taxon>
        <taxon>Moraxellaceae</taxon>
        <taxon>Faucicola</taxon>
    </lineage>
</organism>
<dbReference type="EMBL" id="SSCJ01000007">
    <property type="protein sequence ID" value="MDI4510324.1"/>
    <property type="molecule type" value="Genomic_DNA"/>
</dbReference>
<gene>
    <name evidence="3" type="ORF">E6P75_08910</name>
    <name evidence="2" type="ORF">NP7_09315</name>
</gene>